<comment type="caution">
    <text evidence="1">The sequence shown here is derived from an EMBL/GenBank/DDBJ whole genome shotgun (WGS) entry which is preliminary data.</text>
</comment>
<dbReference type="EMBL" id="JACRUN010000001">
    <property type="protein sequence ID" value="MBC5833730.1"/>
    <property type="molecule type" value="Genomic_DNA"/>
</dbReference>
<protein>
    <submittedName>
        <fullName evidence="1">Uncharacterized protein</fullName>
    </submittedName>
</protein>
<evidence type="ECO:0000313" key="2">
    <source>
        <dbReference type="Proteomes" id="UP000605990"/>
    </source>
</evidence>
<proteinExistence type="predicted"/>
<keyword evidence="2" id="KW-1185">Reference proteome</keyword>
<reference evidence="1 2" key="1">
    <citation type="submission" date="2020-08" db="EMBL/GenBank/DDBJ databases">
        <title>Description of novel Flavobacterium F-408 isolate.</title>
        <authorList>
            <person name="Saticioglu I.B."/>
            <person name="Duman M."/>
            <person name="Altun S."/>
        </authorList>
    </citation>
    <scope>NUCLEOTIDE SEQUENCE [LARGE SCALE GENOMIC DNA]</scope>
    <source>
        <strain evidence="1 2">F-408</strain>
    </source>
</reference>
<sequence>MELSTYIPSFREVNSIYAKFIETGLYGFDEQEIVINFLEKIKDIKKLDKVLFESSEALNFQSKFNAFNIVLNDNVKLYEGNKELFDALDVDKLCGIKSSCFDENISLKQKEVDVLFKDYWLSRSNLGDRFFKKAEENEHDPIWEEYIYKKQLYDWKNEELDALHKKREHILYYVLPYIYNKFSEISILSNSFLSILNSYELKIKLSQNEVYFDSELTGALYKICNDFIFETMDEISFYYEINLINTENKLVIKGDNIMKVYYLIFKLKDKIEEDKKRTEWIKNILVKLGLKMKNYNSKASSIDKEPTETLKAFMNDIKTILSKKKK</sequence>
<organism evidence="1 2">
    <name type="scientific">Flavobacterium bernardetii</name>
    <dbReference type="NCBI Taxonomy" id="2813823"/>
    <lineage>
        <taxon>Bacteria</taxon>
        <taxon>Pseudomonadati</taxon>
        <taxon>Bacteroidota</taxon>
        <taxon>Flavobacteriia</taxon>
        <taxon>Flavobacteriales</taxon>
        <taxon>Flavobacteriaceae</taxon>
        <taxon>Flavobacterium</taxon>
    </lineage>
</organism>
<accession>A0ABR7IVB6</accession>
<gene>
    <name evidence="1" type="ORF">H8R27_02405</name>
</gene>
<evidence type="ECO:0000313" key="1">
    <source>
        <dbReference type="EMBL" id="MBC5833730.1"/>
    </source>
</evidence>
<dbReference type="RefSeq" id="WP_166124967.1">
    <property type="nucleotide sequence ID" value="NZ_JAANOQ010000001.1"/>
</dbReference>
<name>A0ABR7IVB6_9FLAO</name>
<dbReference type="Proteomes" id="UP000605990">
    <property type="component" value="Unassembled WGS sequence"/>
</dbReference>